<keyword evidence="1" id="KW-0812">Transmembrane</keyword>
<accession>A0ABS4TJG3</accession>
<dbReference type="Proteomes" id="UP001519332">
    <property type="component" value="Unassembled WGS sequence"/>
</dbReference>
<feature type="transmembrane region" description="Helical" evidence="1">
    <location>
        <begin position="67"/>
        <end position="90"/>
    </location>
</feature>
<keyword evidence="1" id="KW-1133">Transmembrane helix</keyword>
<gene>
    <name evidence="2" type="ORF">JOF56_004529</name>
</gene>
<evidence type="ECO:0000256" key="1">
    <source>
        <dbReference type="SAM" id="Phobius"/>
    </source>
</evidence>
<dbReference type="RefSeq" id="WP_209641285.1">
    <property type="nucleotide sequence ID" value="NZ_JAGINW010000001.1"/>
</dbReference>
<name>A0ABS4TJG3_9PSEU</name>
<dbReference type="EMBL" id="JAGINW010000001">
    <property type="protein sequence ID" value="MBP2324144.1"/>
    <property type="molecule type" value="Genomic_DNA"/>
</dbReference>
<organism evidence="2 3">
    <name type="scientific">Kibdelosporangium banguiense</name>
    <dbReference type="NCBI Taxonomy" id="1365924"/>
    <lineage>
        <taxon>Bacteria</taxon>
        <taxon>Bacillati</taxon>
        <taxon>Actinomycetota</taxon>
        <taxon>Actinomycetes</taxon>
        <taxon>Pseudonocardiales</taxon>
        <taxon>Pseudonocardiaceae</taxon>
        <taxon>Kibdelosporangium</taxon>
    </lineage>
</organism>
<evidence type="ECO:0000313" key="2">
    <source>
        <dbReference type="EMBL" id="MBP2324144.1"/>
    </source>
</evidence>
<evidence type="ECO:0000313" key="3">
    <source>
        <dbReference type="Proteomes" id="UP001519332"/>
    </source>
</evidence>
<feature type="transmembrane region" description="Helical" evidence="1">
    <location>
        <begin position="146"/>
        <end position="167"/>
    </location>
</feature>
<protein>
    <recommendedName>
        <fullName evidence="4">DUF2567 domain-containing protein</fullName>
    </recommendedName>
</protein>
<keyword evidence="1" id="KW-0472">Membrane</keyword>
<sequence>MTQSAVWPVARLRQIGSGAWIGAAALAVIGTFLPLLERHFGPTNSYLITVWGYVSANELDLQEAERFVPMGVPLLIGVVLLVAAGLLGLASTRLHPASGAVLASRLLGTGAAGLVAGSSTIIFIVVGVFDGTPSDAPPGYANATGFGSWLLTGSMAISFAAIALMLVPKLSPRGEEPETPAMGIPVVRVLDPEYEETDPKG</sequence>
<comment type="caution">
    <text evidence="2">The sequence shown here is derived from an EMBL/GenBank/DDBJ whole genome shotgun (WGS) entry which is preliminary data.</text>
</comment>
<keyword evidence="3" id="KW-1185">Reference proteome</keyword>
<proteinExistence type="predicted"/>
<feature type="transmembrane region" description="Helical" evidence="1">
    <location>
        <begin position="12"/>
        <end position="36"/>
    </location>
</feature>
<reference evidence="2 3" key="1">
    <citation type="submission" date="2021-03" db="EMBL/GenBank/DDBJ databases">
        <title>Sequencing the genomes of 1000 actinobacteria strains.</title>
        <authorList>
            <person name="Klenk H.-P."/>
        </authorList>
    </citation>
    <scope>NUCLEOTIDE SEQUENCE [LARGE SCALE GENOMIC DNA]</scope>
    <source>
        <strain evidence="2 3">DSM 46670</strain>
    </source>
</reference>
<evidence type="ECO:0008006" key="4">
    <source>
        <dbReference type="Google" id="ProtNLM"/>
    </source>
</evidence>
<feature type="transmembrane region" description="Helical" evidence="1">
    <location>
        <begin position="102"/>
        <end position="126"/>
    </location>
</feature>